<evidence type="ECO:0000313" key="1">
    <source>
        <dbReference type="EMBL" id="TQS19750.1"/>
    </source>
</evidence>
<protein>
    <submittedName>
        <fullName evidence="1">Uncharacterized protein</fullName>
    </submittedName>
</protein>
<evidence type="ECO:0000313" key="2">
    <source>
        <dbReference type="Proteomes" id="UP000316541"/>
    </source>
</evidence>
<reference evidence="1 2" key="1">
    <citation type="submission" date="2019-07" db="EMBL/GenBank/DDBJ databases">
        <title>Microbispora hainanensis DSM 45428.</title>
        <authorList>
            <person name="Thawai C."/>
        </authorList>
    </citation>
    <scope>NUCLEOTIDE SEQUENCE [LARGE SCALE GENOMIC DNA]</scope>
    <source>
        <strain evidence="1 2">DSM 45428</strain>
    </source>
</reference>
<accession>A0A544YSL6</accession>
<dbReference type="AlphaFoldDB" id="A0A544YSL6"/>
<dbReference type="Proteomes" id="UP000316541">
    <property type="component" value="Unassembled WGS sequence"/>
</dbReference>
<comment type="caution">
    <text evidence="1">The sequence shown here is derived from an EMBL/GenBank/DDBJ whole genome shotgun (WGS) entry which is preliminary data.</text>
</comment>
<dbReference type="RefSeq" id="WP_142620088.1">
    <property type="nucleotide sequence ID" value="NZ_VIRM01000021.1"/>
</dbReference>
<dbReference type="EMBL" id="VIRM01000021">
    <property type="protein sequence ID" value="TQS19750.1"/>
    <property type="molecule type" value="Genomic_DNA"/>
</dbReference>
<sequence>MLRQEIGAWLDDHESDPQFARFTAHFTILRRVLTRMLHALDAELDTAKTMLAPEAYERCRKLDRSLLTVRRIFTWYADKYDQRRLDRLGRLLRAADEVVRSCWTEPFAALGRAAPVGPLPYVDIRFDGMSTPRVSVPEDLRAPADGPAAKYIRQLPVPTIALPDCAVEEAWWLVIVAHETGHHVQKDLGLERATREAIRRIADEDDTRWTGWGLELFADAYSVLMVGSSARWAVEELQYGMTRPSARYPPWDVRVALIEAMDRGDGDPMADALLSIPVQGRPLREVTGERLSAQQIAAWATALTKPDPAVSRLSRRETARLIVSASVVAARHGDQAIVQENLVRILPECGPPGVLGPSLPPPEVDELAERLARELVG</sequence>
<organism evidence="1 2">
    <name type="scientific">Microbispora hainanensis</name>
    <dbReference type="NCBI Taxonomy" id="568844"/>
    <lineage>
        <taxon>Bacteria</taxon>
        <taxon>Bacillati</taxon>
        <taxon>Actinomycetota</taxon>
        <taxon>Actinomycetes</taxon>
        <taxon>Streptosporangiales</taxon>
        <taxon>Streptosporangiaceae</taxon>
        <taxon>Microbispora</taxon>
    </lineage>
</organism>
<proteinExistence type="predicted"/>
<name>A0A544YSL6_9ACTN</name>
<gene>
    <name evidence="1" type="ORF">FLX08_18295</name>
</gene>